<reference evidence="2 3" key="1">
    <citation type="submission" date="2019-04" db="EMBL/GenBank/DDBJ databases">
        <title>Annotation for the trematode Fasciola gigantica.</title>
        <authorList>
            <person name="Choi Y.-J."/>
        </authorList>
    </citation>
    <scope>NUCLEOTIDE SEQUENCE [LARGE SCALE GENOMIC DNA]</scope>
    <source>
        <strain evidence="2">Uganda_cow_1</strain>
    </source>
</reference>
<feature type="transmembrane region" description="Helical" evidence="1">
    <location>
        <begin position="392"/>
        <end position="418"/>
    </location>
</feature>
<protein>
    <submittedName>
        <fullName evidence="2">Solute carrier family 43 member 3</fullName>
    </submittedName>
</protein>
<dbReference type="InterPro" id="IPR011701">
    <property type="entry name" value="MFS"/>
</dbReference>
<dbReference type="InterPro" id="IPR036259">
    <property type="entry name" value="MFS_trans_sf"/>
</dbReference>
<dbReference type="Gene3D" id="1.20.1250.20">
    <property type="entry name" value="MFS general substrate transporter like domains"/>
    <property type="match status" value="1"/>
</dbReference>
<dbReference type="InterPro" id="IPR027197">
    <property type="entry name" value="SLC43A3"/>
</dbReference>
<proteinExistence type="predicted"/>
<feature type="transmembrane region" description="Helical" evidence="1">
    <location>
        <begin position="265"/>
        <end position="288"/>
    </location>
</feature>
<dbReference type="STRING" id="46835.A0A504YZK2"/>
<organism evidence="2 3">
    <name type="scientific">Fasciola gigantica</name>
    <name type="common">Giant liver fluke</name>
    <dbReference type="NCBI Taxonomy" id="46835"/>
    <lineage>
        <taxon>Eukaryota</taxon>
        <taxon>Metazoa</taxon>
        <taxon>Spiralia</taxon>
        <taxon>Lophotrochozoa</taxon>
        <taxon>Platyhelminthes</taxon>
        <taxon>Trematoda</taxon>
        <taxon>Digenea</taxon>
        <taxon>Plagiorchiida</taxon>
        <taxon>Echinostomata</taxon>
        <taxon>Echinostomatoidea</taxon>
        <taxon>Fasciolidae</taxon>
        <taxon>Fasciola</taxon>
    </lineage>
</organism>
<keyword evidence="1" id="KW-0472">Membrane</keyword>
<feature type="transmembrane region" description="Helical" evidence="1">
    <location>
        <begin position="18"/>
        <end position="38"/>
    </location>
</feature>
<accession>A0A504YZK2</accession>
<dbReference type="PANTHER" id="PTHR20765:SF1">
    <property type="entry name" value="EQUILIBRATIVE NUCLEOBASE TRANSPORTER 1"/>
    <property type="match status" value="1"/>
</dbReference>
<dbReference type="AlphaFoldDB" id="A0A504YZK2"/>
<comment type="caution">
    <text evidence="2">The sequence shown here is derived from an EMBL/GenBank/DDBJ whole genome shotgun (WGS) entry which is preliminary data.</text>
</comment>
<feature type="transmembrane region" description="Helical" evidence="1">
    <location>
        <begin position="68"/>
        <end position="88"/>
    </location>
</feature>
<feature type="transmembrane region" description="Helical" evidence="1">
    <location>
        <begin position="185"/>
        <end position="204"/>
    </location>
</feature>
<feature type="transmembrane region" description="Helical" evidence="1">
    <location>
        <begin position="359"/>
        <end position="380"/>
    </location>
</feature>
<evidence type="ECO:0000313" key="2">
    <source>
        <dbReference type="EMBL" id="TPP67342.1"/>
    </source>
</evidence>
<feature type="transmembrane region" description="Helical" evidence="1">
    <location>
        <begin position="152"/>
        <end position="173"/>
    </location>
</feature>
<keyword evidence="3" id="KW-1185">Reference proteome</keyword>
<feature type="transmembrane region" description="Helical" evidence="1">
    <location>
        <begin position="119"/>
        <end position="140"/>
    </location>
</feature>
<dbReference type="Proteomes" id="UP000316759">
    <property type="component" value="Unassembled WGS sequence"/>
</dbReference>
<dbReference type="SUPFAM" id="SSF103473">
    <property type="entry name" value="MFS general substrate transporter"/>
    <property type="match status" value="1"/>
</dbReference>
<dbReference type="EMBL" id="SUNJ01000801">
    <property type="protein sequence ID" value="TPP67342.1"/>
    <property type="molecule type" value="Genomic_DNA"/>
</dbReference>
<dbReference type="OrthoDB" id="330047at2759"/>
<dbReference type="Pfam" id="PF07690">
    <property type="entry name" value="MFS_1"/>
    <property type="match status" value="1"/>
</dbReference>
<dbReference type="GO" id="GO:0022857">
    <property type="term" value="F:transmembrane transporter activity"/>
    <property type="evidence" value="ECO:0007669"/>
    <property type="project" value="InterPro"/>
</dbReference>
<feature type="transmembrane region" description="Helical" evidence="1">
    <location>
        <begin position="95"/>
        <end position="113"/>
    </location>
</feature>
<name>A0A504YZK2_FASGI</name>
<evidence type="ECO:0000313" key="3">
    <source>
        <dbReference type="Proteomes" id="UP000316759"/>
    </source>
</evidence>
<sequence length="474" mass="53114">MSWCTRLDTCFRWKHRKWLFLILGVIEMLLFSGFHYGYNTLKGDFKKLGIFEDQCGEQNCTTQPMIDYAFSAWVNTQMLLVTGTGFLMDKVGLRFVKILSVVLYSMGSFMFAFTKRTTAGLLFPAGIFVAIGSVSSLVCNHQISSMFPTAQGLVISMLSGAYDSSSAVTFVIASISDTVPLQTSFIAIAIGSLIFGIPMGLFVMKQWAPDMAKQSDRETACDEFEVTYGDVKLEGQEEEKKDLMDVDGRIQSAVNKRFPTSKSCILSLPFAAVLLWFMFGLFRLTYFFSQLVPILFYAFPEDEPTIYSLLEMSSFLFAAGFVVSPFTGFILVYSKAFFRRKIERALIEKNGQMSDNEVYWTYLQSMAPGFLLMAISGILFSSLQLVKSKVTFIITCVLLSVYRSLLFSTCVNFVLIAFPLRNFGTVNGTEYIGGIFNTLENALKQAPIFPGTIISIGISCVLLVTPLFLLFKRR</sequence>
<feature type="transmembrane region" description="Helical" evidence="1">
    <location>
        <begin position="315"/>
        <end position="338"/>
    </location>
</feature>
<feature type="transmembrane region" description="Helical" evidence="1">
    <location>
        <begin position="448"/>
        <end position="471"/>
    </location>
</feature>
<gene>
    <name evidence="2" type="ORF">FGIG_09804</name>
</gene>
<keyword evidence="1" id="KW-1133">Transmembrane helix</keyword>
<evidence type="ECO:0000256" key="1">
    <source>
        <dbReference type="SAM" id="Phobius"/>
    </source>
</evidence>
<dbReference type="PANTHER" id="PTHR20765">
    <property type="entry name" value="SOLUTE CARRIER FAMILY 43 MEMBER 3-RELATED"/>
    <property type="match status" value="1"/>
</dbReference>
<keyword evidence="1" id="KW-0812">Transmembrane</keyword>